<feature type="chain" id="PRO_5021943685" evidence="1">
    <location>
        <begin position="32"/>
        <end position="432"/>
    </location>
</feature>
<evidence type="ECO:0000256" key="1">
    <source>
        <dbReference type="SAM" id="SignalP"/>
    </source>
</evidence>
<dbReference type="EMBL" id="CP036259">
    <property type="protein sequence ID" value="QDR82081.1"/>
    <property type="molecule type" value="Genomic_DNA"/>
</dbReference>
<gene>
    <name evidence="2" type="ORF">SPTER_35020</name>
</gene>
<protein>
    <submittedName>
        <fullName evidence="2">Uncharacterized protein</fullName>
    </submittedName>
</protein>
<sequence length="432" mass="47609">MRVIIAKCLRPLLYPGLVVLLLTLSTGTGLAAPNTVDKITVTISAAEPPPARVAKRMTASVTTVGTQMLAGRPVSEVEASQGSYENLVREIFDRVLVGYTVGQVRITPGTTTHIRVEVVPWGDVVRDVTLEVDFGGLSPAVKSLIQTDLSRVEDQIANVLTGLPVDSIEWAGGVSTAVIRELLADQLPEFRSNLEIAGGRTTHIKLSLIPIGPVIDNVHVAMRSRSIPNVLLAKASPAVSGAAGMLRGLPVAFVERHQDYFTERITAAAAGHPITSQYGLQLTPVVEPGRNTEIILNAETSKYRVTLEGSLDMGREENNTAGKLHFGKFTGSRDEVFLEVEFLPDNLTWEFEPGWGHKFTDNTMAGFRYNFSEQESTLWVNHYMGANWTLRFEHTPRPEYNEFGVRYKLHDFLSTEYVITNKESWLRLVANL</sequence>
<name>A0A517DXK4_9FIRM</name>
<keyword evidence="1" id="KW-0732">Signal</keyword>
<dbReference type="Proteomes" id="UP000320776">
    <property type="component" value="Chromosome"/>
</dbReference>
<reference evidence="2 3" key="1">
    <citation type="submission" date="2019-02" db="EMBL/GenBank/DDBJ databases">
        <title>Closed genome of Sporomusa termitida DSM 4440.</title>
        <authorList>
            <person name="Poehlein A."/>
            <person name="Daniel R."/>
        </authorList>
    </citation>
    <scope>NUCLEOTIDE SEQUENCE [LARGE SCALE GENOMIC DNA]</scope>
    <source>
        <strain evidence="2 3">DSM 4440</strain>
    </source>
</reference>
<dbReference type="KEGG" id="sted:SPTER_35020"/>
<proteinExistence type="predicted"/>
<dbReference type="AlphaFoldDB" id="A0A517DXK4"/>
<feature type="signal peptide" evidence="1">
    <location>
        <begin position="1"/>
        <end position="31"/>
    </location>
</feature>
<keyword evidence="3" id="KW-1185">Reference proteome</keyword>
<evidence type="ECO:0000313" key="2">
    <source>
        <dbReference type="EMBL" id="QDR82081.1"/>
    </source>
</evidence>
<accession>A0A517DXK4</accession>
<organism evidence="2 3">
    <name type="scientific">Sporomusa termitida</name>
    <dbReference type="NCBI Taxonomy" id="2377"/>
    <lineage>
        <taxon>Bacteria</taxon>
        <taxon>Bacillati</taxon>
        <taxon>Bacillota</taxon>
        <taxon>Negativicutes</taxon>
        <taxon>Selenomonadales</taxon>
        <taxon>Sporomusaceae</taxon>
        <taxon>Sporomusa</taxon>
    </lineage>
</organism>
<dbReference type="RefSeq" id="WP_246105336.1">
    <property type="nucleotide sequence ID" value="NZ_CP036259.1"/>
</dbReference>
<evidence type="ECO:0000313" key="3">
    <source>
        <dbReference type="Proteomes" id="UP000320776"/>
    </source>
</evidence>